<evidence type="ECO:0008006" key="15">
    <source>
        <dbReference type="Google" id="ProtNLM"/>
    </source>
</evidence>
<feature type="compositionally biased region" description="Basic and acidic residues" evidence="10">
    <location>
        <begin position="511"/>
        <end position="531"/>
    </location>
</feature>
<keyword evidence="9" id="KW-0539">Nucleus</keyword>
<evidence type="ECO:0000256" key="5">
    <source>
        <dbReference type="ARBA" id="ARBA00022833"/>
    </source>
</evidence>
<dbReference type="OrthoDB" id="10069252at2759"/>
<evidence type="ECO:0000313" key="13">
    <source>
        <dbReference type="EMBL" id="KAI5388398.1"/>
    </source>
</evidence>
<dbReference type="Proteomes" id="UP001058974">
    <property type="component" value="Chromosome 7"/>
</dbReference>
<dbReference type="PANTHER" id="PTHR31576:SF2">
    <property type="entry name" value="TATA BOX-BINDING PROTEIN-ASSOCIATED FACTOR RNA POLYMERASE I SUBUNIT B"/>
    <property type="match status" value="1"/>
</dbReference>
<keyword evidence="5" id="KW-0862">Zinc</keyword>
<keyword evidence="6" id="KW-0805">Transcription regulation</keyword>
<reference evidence="13 14" key="1">
    <citation type="journal article" date="2022" name="Nat. Genet.">
        <title>Improved pea reference genome and pan-genome highlight genomic features and evolutionary characteristics.</title>
        <authorList>
            <person name="Yang T."/>
            <person name="Liu R."/>
            <person name="Luo Y."/>
            <person name="Hu S."/>
            <person name="Wang D."/>
            <person name="Wang C."/>
            <person name="Pandey M.K."/>
            <person name="Ge S."/>
            <person name="Xu Q."/>
            <person name="Li N."/>
            <person name="Li G."/>
            <person name="Huang Y."/>
            <person name="Saxena R.K."/>
            <person name="Ji Y."/>
            <person name="Li M."/>
            <person name="Yan X."/>
            <person name="He Y."/>
            <person name="Liu Y."/>
            <person name="Wang X."/>
            <person name="Xiang C."/>
            <person name="Varshney R.K."/>
            <person name="Ding H."/>
            <person name="Gao S."/>
            <person name="Zong X."/>
        </authorList>
    </citation>
    <scope>NUCLEOTIDE SEQUENCE [LARGE SCALE GENOMIC DNA]</scope>
    <source>
        <strain evidence="13 14">cv. Zhongwan 6</strain>
    </source>
</reference>
<name>A0A9D4VS30_PEA</name>
<dbReference type="InterPro" id="IPR048540">
    <property type="entry name" value="Rrn7_cyclin_N"/>
</dbReference>
<dbReference type="GO" id="GO:0042790">
    <property type="term" value="P:nucleolar large rRNA transcription by RNA polymerase I"/>
    <property type="evidence" value="ECO:0007669"/>
    <property type="project" value="TreeGrafter"/>
</dbReference>
<feature type="region of interest" description="Disordered" evidence="10">
    <location>
        <begin position="98"/>
        <end position="125"/>
    </location>
</feature>
<proteinExistence type="inferred from homology"/>
<keyword evidence="3" id="KW-0479">Metal-binding</keyword>
<feature type="compositionally biased region" description="Polar residues" evidence="10">
    <location>
        <begin position="491"/>
        <end position="506"/>
    </location>
</feature>
<feature type="compositionally biased region" description="Polar residues" evidence="10">
    <location>
        <begin position="544"/>
        <end position="554"/>
    </location>
</feature>
<dbReference type="Pfam" id="PF20645">
    <property type="entry name" value="Rrn7_cyclin_C"/>
    <property type="match status" value="1"/>
</dbReference>
<evidence type="ECO:0000256" key="9">
    <source>
        <dbReference type="ARBA" id="ARBA00023242"/>
    </source>
</evidence>
<keyword evidence="8" id="KW-0804">Transcription</keyword>
<evidence type="ECO:0000256" key="6">
    <source>
        <dbReference type="ARBA" id="ARBA00023015"/>
    </source>
</evidence>
<evidence type="ECO:0000256" key="2">
    <source>
        <dbReference type="ARBA" id="ARBA00006899"/>
    </source>
</evidence>
<keyword evidence="4" id="KW-0863">Zinc-finger</keyword>
<dbReference type="GO" id="GO:0070860">
    <property type="term" value="C:RNA polymerase I core factor complex"/>
    <property type="evidence" value="ECO:0007669"/>
    <property type="project" value="InterPro"/>
</dbReference>
<feature type="domain" description="Rrn7/TAF1B N-terminal cyclin" evidence="11">
    <location>
        <begin position="141"/>
        <end position="275"/>
    </location>
</feature>
<dbReference type="InterPro" id="IPR048538">
    <property type="entry name" value="Rrn7_cyclin_C"/>
</dbReference>
<keyword evidence="14" id="KW-1185">Reference proteome</keyword>
<dbReference type="Pfam" id="PF20644">
    <property type="entry name" value="Rrn7_cyclin_N"/>
    <property type="match status" value="1"/>
</dbReference>
<organism evidence="13 14">
    <name type="scientific">Pisum sativum</name>
    <name type="common">Garden pea</name>
    <name type="synonym">Lathyrus oleraceus</name>
    <dbReference type="NCBI Taxonomy" id="3888"/>
    <lineage>
        <taxon>Eukaryota</taxon>
        <taxon>Viridiplantae</taxon>
        <taxon>Streptophyta</taxon>
        <taxon>Embryophyta</taxon>
        <taxon>Tracheophyta</taxon>
        <taxon>Spermatophyta</taxon>
        <taxon>Magnoliopsida</taxon>
        <taxon>eudicotyledons</taxon>
        <taxon>Gunneridae</taxon>
        <taxon>Pentapetalae</taxon>
        <taxon>rosids</taxon>
        <taxon>fabids</taxon>
        <taxon>Fabales</taxon>
        <taxon>Fabaceae</taxon>
        <taxon>Papilionoideae</taxon>
        <taxon>50 kb inversion clade</taxon>
        <taxon>NPAAA clade</taxon>
        <taxon>Hologalegina</taxon>
        <taxon>IRL clade</taxon>
        <taxon>Fabeae</taxon>
        <taxon>Lathyrus</taxon>
    </lineage>
</organism>
<evidence type="ECO:0000313" key="14">
    <source>
        <dbReference type="Proteomes" id="UP001058974"/>
    </source>
</evidence>
<dbReference type="PANTHER" id="PTHR31576">
    <property type="entry name" value="TATA BOX-BINDING PROTEIN-ASSOCIATED FACTOR RNA POLYMERASE I SUBUNIT B"/>
    <property type="match status" value="1"/>
</dbReference>
<dbReference type="InterPro" id="IPR033599">
    <property type="entry name" value="TAF1B/Rrn7"/>
</dbReference>
<evidence type="ECO:0000256" key="4">
    <source>
        <dbReference type="ARBA" id="ARBA00022771"/>
    </source>
</evidence>
<evidence type="ECO:0000259" key="11">
    <source>
        <dbReference type="Pfam" id="PF20644"/>
    </source>
</evidence>
<keyword evidence="7" id="KW-0238">DNA-binding</keyword>
<evidence type="ECO:0000256" key="7">
    <source>
        <dbReference type="ARBA" id="ARBA00023125"/>
    </source>
</evidence>
<evidence type="ECO:0000256" key="10">
    <source>
        <dbReference type="SAM" id="MobiDB-lite"/>
    </source>
</evidence>
<evidence type="ECO:0000259" key="12">
    <source>
        <dbReference type="Pfam" id="PF20645"/>
    </source>
</evidence>
<dbReference type="AlphaFoldDB" id="A0A9D4VS30"/>
<feature type="region of interest" description="Disordered" evidence="10">
    <location>
        <begin position="485"/>
        <end position="557"/>
    </location>
</feature>
<protein>
    <recommendedName>
        <fullName evidence="15">TATA box-binding protein-associated factor RNA polymerase I subunit B</fullName>
    </recommendedName>
</protein>
<sequence length="678" mass="76713">MDDYRVFTCQSCNFVSEAPESDGFFFCSNCGEQNLEALDTGAEEEAAGGIYLASHQRRASAHSEAIHVLPISQYDPLSQSTLLSSLRLIDPPVKVKQENVDPSQSHFDEASPSTPADFGGTSVPNSEDYHNEIRLRYVLGLQIMIELQCEALVKEFKVTPLVCGLVGPIWLRFVSKTGVFDDDWANKVLDDSERQKEGEPEEYNSRGKYKSEPHNIFGQRAVFLWFRSLKNRIPLVSTVVVSYLACHIAREAIMPSDMIKWTREGKLPYLSAFVEINKRMGNPSSACPISSSYMFRPHRAFSVHKLESYASSIAQFIGLELPPVNFYALAYRYLEKLSLPVEKILPYACRIYEWSMPPDSWLSLSKDYFRLPTHVCVVSVLVVAIRILYNINGYGEWEKSLSHNDIAKDSAKNPADHQKHNLDCGRLLRHLHAIYNEIADTHAYSKDLPAYLKYCKDVVFAGAEPSLGNHEEKNMIENLWEHYQNEEKTKSSQPGEQDNSSFNGVGSRNEGCVKETSKNEKKRECSNDPSHDNGGCVADDNLPGSLSDNNSSKSLPDGEAIIRQLKLDMEENRFCYIPPNVKPTKLDYVHYVRKKDKGALSYVAHADYYILLRAFARVAYDNDIRILHIGVLSLERRLAWLEKKIGHCLHLKPPNSSCQYCTLRPTENGTDDGSEHKT</sequence>
<comment type="caution">
    <text evidence="13">The sequence shown here is derived from an EMBL/GenBank/DDBJ whole genome shotgun (WGS) entry which is preliminary data.</text>
</comment>
<gene>
    <name evidence="13" type="ORF">KIW84_074190</name>
</gene>
<evidence type="ECO:0000256" key="1">
    <source>
        <dbReference type="ARBA" id="ARBA00004604"/>
    </source>
</evidence>
<feature type="domain" description="Rrn7/TAF1B C-terminal cyclin" evidence="12">
    <location>
        <begin position="308"/>
        <end position="405"/>
    </location>
</feature>
<accession>A0A9D4VS30</accession>
<evidence type="ECO:0000256" key="3">
    <source>
        <dbReference type="ARBA" id="ARBA00022723"/>
    </source>
</evidence>
<dbReference type="GO" id="GO:0008270">
    <property type="term" value="F:zinc ion binding"/>
    <property type="evidence" value="ECO:0007669"/>
    <property type="project" value="UniProtKB-KW"/>
</dbReference>
<comment type="subcellular location">
    <subcellularLocation>
        <location evidence="1">Nucleus</location>
        <location evidence="1">Nucleolus</location>
    </subcellularLocation>
</comment>
<dbReference type="Gramene" id="Psat7g139200.1">
    <property type="protein sequence ID" value="Psat7g139200.1.cds"/>
    <property type="gene ID" value="Psat7g139200"/>
</dbReference>
<comment type="similarity">
    <text evidence="2">Belongs to the RRN7/TAF1B family.</text>
</comment>
<evidence type="ECO:0000256" key="8">
    <source>
        <dbReference type="ARBA" id="ARBA00023163"/>
    </source>
</evidence>
<dbReference type="Gramene" id="Psat07G0419000-T1">
    <property type="protein sequence ID" value="KAI5388398.1"/>
    <property type="gene ID" value="KIW84_074190"/>
</dbReference>
<dbReference type="GO" id="GO:0001164">
    <property type="term" value="F:RNA polymerase I core promoter sequence-specific DNA binding"/>
    <property type="evidence" value="ECO:0007669"/>
    <property type="project" value="InterPro"/>
</dbReference>
<dbReference type="EMBL" id="JAMSHJ010000007">
    <property type="protein sequence ID" value="KAI5388398.1"/>
    <property type="molecule type" value="Genomic_DNA"/>
</dbReference>